<dbReference type="SMART" id="SM00181">
    <property type="entry name" value="EGF"/>
    <property type="match status" value="14"/>
</dbReference>
<accession>A0ABY7G8E3</accession>
<evidence type="ECO:0000256" key="1">
    <source>
        <dbReference type="SAM" id="Phobius"/>
    </source>
</evidence>
<sequence length="792" mass="87555">MEICHLVVILCLIFVQAQIVLAQECSTCQCCAVGQHAPCTIEGYCQNGCIDGYYGENCINKCITPNCKSCYQSIGSYSCSECKSGYYLKNNICYNCGSQCKSCATYSCLSCNDGYWGDTCENNCNESCASCQKLNGFCLTCDPGYYVYNGKCNTCGTHCAVCGATRCSSCYDGYWGDTCENSCNESCASCQKWDGYCLACDPGYYVYIGKCNTCGTHCAVCGATRCSSCYDGYWGDTCENSCNESCASCQKWNGYCLTCDPGYYVYIGKCNTCDTHCAVCGATWCSSCRVGYWGNKCENSCTGRCASCQQSNGGCLSCKPGYMGSTCDERCVEYCLECDRLDGNCISCDKSHWGYACDACNVQCKICNQSNGCLECNVGYYGQTCDKDCGVYCQNCDRINGCLQCLPGYYKHNNMCAECSYRSNGCTCTSKVQCSGCVDGYFLNPSLCSKCPEYCSNCNKSSLSGQTVCTSCTAGTFGETCQYICSQDCENGYCDEKDPDETCSQCANGRFGEKCEHFCSLGCESRNCTKETGSCTCKTGWNVIQTKPEKQTTPTALGGVIGGGIVALSATVFLALFLFRRRKVNLSNKSKTNEKEPENLSALYEILNDRNEDDASAYAVIFEENGDDDSRVIVRGGETDYINASYMDGFRRRNAYIATLGPMSTPLGDFGQFWRMVWQQEVEKIVMMVNLVEDENIKCEQYWPDHHQSKLYGDIEVVCKVEKLYADFIWRQFTLSQNTEERSLHHLQFTSWPDMDIPDDVTSIIELRQRVNALPSTLDGPVVVHCRFDVKL</sequence>
<feature type="transmembrane region" description="Helical" evidence="1">
    <location>
        <begin position="556"/>
        <end position="579"/>
    </location>
</feature>
<dbReference type="InterPro" id="IPR050348">
    <property type="entry name" value="Protein-Tyr_Phosphatase"/>
</dbReference>
<gene>
    <name evidence="4" type="ORF">MAR_003735</name>
</gene>
<keyword evidence="5" id="KW-1185">Reference proteome</keyword>
<name>A0ABY7G8E3_MYAAR</name>
<dbReference type="InterPro" id="IPR009030">
    <property type="entry name" value="Growth_fac_rcpt_cys_sf"/>
</dbReference>
<evidence type="ECO:0000313" key="5">
    <source>
        <dbReference type="Proteomes" id="UP001164746"/>
    </source>
</evidence>
<feature type="signal peptide" evidence="2">
    <location>
        <begin position="1"/>
        <end position="22"/>
    </location>
</feature>
<dbReference type="SUPFAM" id="SSF52799">
    <property type="entry name" value="(Phosphotyrosine protein) phosphatases II"/>
    <property type="match status" value="1"/>
</dbReference>
<dbReference type="PROSITE" id="PS50055">
    <property type="entry name" value="TYR_PHOSPHATASE_PTP"/>
    <property type="match status" value="1"/>
</dbReference>
<dbReference type="PANTHER" id="PTHR19134:SF449">
    <property type="entry name" value="TYROSINE-PROTEIN PHOSPHATASE 1"/>
    <property type="match status" value="1"/>
</dbReference>
<dbReference type="CDD" id="cd00047">
    <property type="entry name" value="PTPc"/>
    <property type="match status" value="1"/>
</dbReference>
<organism evidence="4 5">
    <name type="scientific">Mya arenaria</name>
    <name type="common">Soft-shell clam</name>
    <dbReference type="NCBI Taxonomy" id="6604"/>
    <lineage>
        <taxon>Eukaryota</taxon>
        <taxon>Metazoa</taxon>
        <taxon>Spiralia</taxon>
        <taxon>Lophotrochozoa</taxon>
        <taxon>Mollusca</taxon>
        <taxon>Bivalvia</taxon>
        <taxon>Autobranchia</taxon>
        <taxon>Heteroconchia</taxon>
        <taxon>Euheterodonta</taxon>
        <taxon>Imparidentia</taxon>
        <taxon>Neoheterodontei</taxon>
        <taxon>Myida</taxon>
        <taxon>Myoidea</taxon>
        <taxon>Myidae</taxon>
        <taxon>Mya</taxon>
    </lineage>
</organism>
<feature type="domain" description="Tyrosine-protein phosphatase" evidence="3">
    <location>
        <begin position="618"/>
        <end position="792"/>
    </location>
</feature>
<dbReference type="SMART" id="SM00194">
    <property type="entry name" value="PTPc"/>
    <property type="match status" value="1"/>
</dbReference>
<proteinExistence type="predicted"/>
<dbReference type="Gene3D" id="3.90.190.10">
    <property type="entry name" value="Protein tyrosine phosphatase superfamily"/>
    <property type="match status" value="1"/>
</dbReference>
<dbReference type="PANTHER" id="PTHR19134">
    <property type="entry name" value="RECEPTOR-TYPE TYROSINE-PROTEIN PHOSPHATASE"/>
    <property type="match status" value="1"/>
</dbReference>
<keyword evidence="1" id="KW-0812">Transmembrane</keyword>
<keyword evidence="2" id="KW-0732">Signal</keyword>
<dbReference type="InterPro" id="IPR029021">
    <property type="entry name" value="Prot-tyrosine_phosphatase-like"/>
</dbReference>
<dbReference type="Proteomes" id="UP001164746">
    <property type="component" value="Chromosome 16"/>
</dbReference>
<dbReference type="SUPFAM" id="SSF57184">
    <property type="entry name" value="Growth factor receptor domain"/>
    <property type="match status" value="4"/>
</dbReference>
<evidence type="ECO:0000259" key="3">
    <source>
        <dbReference type="PROSITE" id="PS50055"/>
    </source>
</evidence>
<evidence type="ECO:0000313" key="4">
    <source>
        <dbReference type="EMBL" id="WAR30167.1"/>
    </source>
</evidence>
<dbReference type="PRINTS" id="PR00700">
    <property type="entry name" value="PRTYPHPHTASE"/>
</dbReference>
<keyword evidence="1" id="KW-0472">Membrane</keyword>
<keyword evidence="1" id="KW-1133">Transmembrane helix</keyword>
<dbReference type="Pfam" id="PF00102">
    <property type="entry name" value="Y_phosphatase"/>
    <property type="match status" value="1"/>
</dbReference>
<evidence type="ECO:0000256" key="2">
    <source>
        <dbReference type="SAM" id="SignalP"/>
    </source>
</evidence>
<feature type="chain" id="PRO_5046015550" evidence="2">
    <location>
        <begin position="23"/>
        <end position="792"/>
    </location>
</feature>
<reference evidence="4" key="1">
    <citation type="submission" date="2022-11" db="EMBL/GenBank/DDBJ databases">
        <title>Centuries of genome instability and evolution in soft-shell clam transmissible cancer (bioRxiv).</title>
        <authorList>
            <person name="Hart S.F.M."/>
            <person name="Yonemitsu M.A."/>
            <person name="Giersch R.M."/>
            <person name="Beal B.F."/>
            <person name="Arriagada G."/>
            <person name="Davis B.W."/>
            <person name="Ostrander E.A."/>
            <person name="Goff S.P."/>
            <person name="Metzger M.J."/>
        </authorList>
    </citation>
    <scope>NUCLEOTIDE SEQUENCE</scope>
    <source>
        <strain evidence="4">MELC-2E11</strain>
        <tissue evidence="4">Siphon/mantle</tissue>
    </source>
</reference>
<dbReference type="InterPro" id="IPR000742">
    <property type="entry name" value="EGF"/>
</dbReference>
<dbReference type="EMBL" id="CP111027">
    <property type="protein sequence ID" value="WAR30167.1"/>
    <property type="molecule type" value="Genomic_DNA"/>
</dbReference>
<protein>
    <submittedName>
        <fullName evidence="4">PTPRS-like protein</fullName>
    </submittedName>
</protein>
<dbReference type="InterPro" id="IPR000242">
    <property type="entry name" value="PTP_cat"/>
</dbReference>